<dbReference type="OrthoDB" id="672067at2759"/>
<evidence type="ECO:0000313" key="2">
    <source>
        <dbReference type="EMBL" id="PWA86766.1"/>
    </source>
</evidence>
<feature type="region of interest" description="Disordered" evidence="1">
    <location>
        <begin position="1"/>
        <end position="36"/>
    </location>
</feature>
<accession>A0A2U1PLX5</accession>
<gene>
    <name evidence="2" type="ORF">CTI12_AA136740</name>
</gene>
<dbReference type="AlphaFoldDB" id="A0A2U1PLX5"/>
<proteinExistence type="predicted"/>
<dbReference type="CDD" id="cd22645">
    <property type="entry name" value="BIC1_CID"/>
    <property type="match status" value="1"/>
</dbReference>
<protein>
    <recommendedName>
        <fullName evidence="4">Protein BIC1</fullName>
    </recommendedName>
</protein>
<comment type="caution">
    <text evidence="2">The sequence shown here is derived from an EMBL/GenBank/DDBJ whole genome shotgun (WGS) entry which is preliminary data.</text>
</comment>
<evidence type="ECO:0000256" key="1">
    <source>
        <dbReference type="SAM" id="MobiDB-lite"/>
    </source>
</evidence>
<feature type="compositionally biased region" description="Polar residues" evidence="1">
    <location>
        <begin position="24"/>
        <end position="33"/>
    </location>
</feature>
<dbReference type="InterPro" id="IPR040374">
    <property type="entry name" value="BIC"/>
</dbReference>
<reference evidence="2 3" key="1">
    <citation type="journal article" date="2018" name="Mol. Plant">
        <title>The genome of Artemisia annua provides insight into the evolution of Asteraceae family and artemisinin biosynthesis.</title>
        <authorList>
            <person name="Shen Q."/>
            <person name="Zhang L."/>
            <person name="Liao Z."/>
            <person name="Wang S."/>
            <person name="Yan T."/>
            <person name="Shi P."/>
            <person name="Liu M."/>
            <person name="Fu X."/>
            <person name="Pan Q."/>
            <person name="Wang Y."/>
            <person name="Lv Z."/>
            <person name="Lu X."/>
            <person name="Zhang F."/>
            <person name="Jiang W."/>
            <person name="Ma Y."/>
            <person name="Chen M."/>
            <person name="Hao X."/>
            <person name="Li L."/>
            <person name="Tang Y."/>
            <person name="Lv G."/>
            <person name="Zhou Y."/>
            <person name="Sun X."/>
            <person name="Brodelius P.E."/>
            <person name="Rose J.K.C."/>
            <person name="Tang K."/>
        </authorList>
    </citation>
    <scope>NUCLEOTIDE SEQUENCE [LARGE SCALE GENOMIC DNA]</scope>
    <source>
        <strain evidence="3">cv. Huhao1</strain>
        <tissue evidence="2">Leaf</tissue>
    </source>
</reference>
<sequence length="171" mass="19466">MENHKNFNLDTTRNSRRRSRSHDAMTSTSSQDFKTTHEEFSIKKLENCLDNHEVSQKGEKGQSALPVINVLQEKGGHIAKTSTTPKVDEKQLGARNMDVVEESGRERLKRHRVEMSGHVWIPDTWGQEGLLKNWIDSTVFDSSLEKSNIMSARDALIQEGRSTTLRIENSC</sequence>
<name>A0A2U1PLX5_ARTAN</name>
<evidence type="ECO:0000313" key="3">
    <source>
        <dbReference type="Proteomes" id="UP000245207"/>
    </source>
</evidence>
<evidence type="ECO:0008006" key="4">
    <source>
        <dbReference type="Google" id="ProtNLM"/>
    </source>
</evidence>
<dbReference type="STRING" id="35608.A0A2U1PLX5"/>
<dbReference type="EMBL" id="PKPP01000984">
    <property type="protein sequence ID" value="PWA86766.1"/>
    <property type="molecule type" value="Genomic_DNA"/>
</dbReference>
<dbReference type="PANTHER" id="PTHR34207">
    <property type="entry name" value="PROTEIN BIC1"/>
    <property type="match status" value="1"/>
</dbReference>
<keyword evidence="3" id="KW-1185">Reference proteome</keyword>
<dbReference type="PANTHER" id="PTHR34207:SF2">
    <property type="entry name" value="PROTEIN BIC1"/>
    <property type="match status" value="1"/>
</dbReference>
<dbReference type="Proteomes" id="UP000245207">
    <property type="component" value="Unassembled WGS sequence"/>
</dbReference>
<organism evidence="2 3">
    <name type="scientific">Artemisia annua</name>
    <name type="common">Sweet wormwood</name>
    <dbReference type="NCBI Taxonomy" id="35608"/>
    <lineage>
        <taxon>Eukaryota</taxon>
        <taxon>Viridiplantae</taxon>
        <taxon>Streptophyta</taxon>
        <taxon>Embryophyta</taxon>
        <taxon>Tracheophyta</taxon>
        <taxon>Spermatophyta</taxon>
        <taxon>Magnoliopsida</taxon>
        <taxon>eudicotyledons</taxon>
        <taxon>Gunneridae</taxon>
        <taxon>Pentapetalae</taxon>
        <taxon>asterids</taxon>
        <taxon>campanulids</taxon>
        <taxon>Asterales</taxon>
        <taxon>Asteraceae</taxon>
        <taxon>Asteroideae</taxon>
        <taxon>Anthemideae</taxon>
        <taxon>Artemisiinae</taxon>
        <taxon>Artemisia</taxon>
    </lineage>
</organism>
<dbReference type="GO" id="GO:0009785">
    <property type="term" value="P:blue light signaling pathway"/>
    <property type="evidence" value="ECO:0007669"/>
    <property type="project" value="InterPro"/>
</dbReference>